<dbReference type="STRING" id="29495.EA26_01670"/>
<keyword evidence="8" id="KW-0808">Transferase</keyword>
<dbReference type="PANTHER" id="PTHR47371:SF3">
    <property type="entry name" value="PHOSPHOGLYCEROL TRANSFERASE I"/>
    <property type="match status" value="1"/>
</dbReference>
<keyword evidence="4 6" id="KW-1133">Transmembrane helix</keyword>
<keyword evidence="9" id="KW-1185">Reference proteome</keyword>
<dbReference type="Pfam" id="PF00884">
    <property type="entry name" value="Sulfatase"/>
    <property type="match status" value="1"/>
</dbReference>
<comment type="caution">
    <text evidence="8">The sequence shown here is derived from an EMBL/GenBank/DDBJ whole genome shotgun (WGS) entry which is preliminary data.</text>
</comment>
<reference evidence="8 9" key="1">
    <citation type="submission" date="2014-04" db="EMBL/GenBank/DDBJ databases">
        <title>Genome sequencing of Vibrio navarrensis strains.</title>
        <authorList>
            <person name="Gladney L.M."/>
            <person name="Katz L.S."/>
            <person name="Marino-Ramirez L."/>
            <person name="Jordan I.K."/>
        </authorList>
    </citation>
    <scope>NUCLEOTIDE SEQUENCE [LARGE SCALE GENOMIC DNA]</scope>
    <source>
        <strain evidence="8 9">ATCC 51183</strain>
    </source>
</reference>
<evidence type="ECO:0000256" key="4">
    <source>
        <dbReference type="ARBA" id="ARBA00022989"/>
    </source>
</evidence>
<dbReference type="InterPro" id="IPR017850">
    <property type="entry name" value="Alkaline_phosphatase_core_sf"/>
</dbReference>
<sequence>MLIRNTLCSFLLLFAVALTSKCLALMTFSQLPVDLLSGSGLEALLYGLRFDATIAAMLSAPIFLTNLVLMPLKRDLRLLLRVLLCLAIAWIVGTSFSDAIYAKDASKHVTFELFTAQGMESELLVTALKSYWATMLIGTFWLLICLMMASKYLTLSDRRDTPWYSNTAFAVLWLLITVSLVRGGWGDAPQTPMRAYNIGNSEQAFLAWSAPYSITYYLANGDRAAIKKITRDPTPEQLATWQQAIEVPQPAKLDGLKQANIILILLESWPAYDMHSYAGDADATPFFDNLRQRSFSTFSSYADGYRTVQGMFATFCSYPNPTSGIISTSQLQNANYICLPHILRQQGWQTTFIQGSAKGKVGSFAQTLGFADSFGKHDYPFEGVHNEWGYMDGDIYRFSLGQIDRLSQSQQPFFLTINTGTTHGSFLPEQDGYFYGRETQIHERRSVMHHADQALSQFIPQLDAKLAQLDKPTLVILLADHTAKTVKGGFVKNAIPFLMYASDKSIPNQTRPITASQRDVGATALDWLGGYAPWFTGHSLLDPNYAGRASFAFGTSFFWMSKEHGIAINVETGELAQCFEIGADTVSKKTVACDQPWANALFEEASYYNSISQYLLFKGRSTDYRARLN</sequence>
<proteinExistence type="predicted"/>
<dbReference type="PANTHER" id="PTHR47371">
    <property type="entry name" value="LIPOTEICHOIC ACID SYNTHASE"/>
    <property type="match status" value="1"/>
</dbReference>
<dbReference type="GO" id="GO:0016740">
    <property type="term" value="F:transferase activity"/>
    <property type="evidence" value="ECO:0007669"/>
    <property type="project" value="UniProtKB-KW"/>
</dbReference>
<feature type="transmembrane region" description="Helical" evidence="6">
    <location>
        <begin position="161"/>
        <end position="185"/>
    </location>
</feature>
<evidence type="ECO:0000256" key="1">
    <source>
        <dbReference type="ARBA" id="ARBA00004651"/>
    </source>
</evidence>
<evidence type="ECO:0000313" key="9">
    <source>
        <dbReference type="Proteomes" id="UP000029994"/>
    </source>
</evidence>
<evidence type="ECO:0000256" key="5">
    <source>
        <dbReference type="ARBA" id="ARBA00023136"/>
    </source>
</evidence>
<dbReference type="AlphaFoldDB" id="A0A099LS22"/>
<accession>A0A099LS22</accession>
<feature type="transmembrane region" description="Helical" evidence="6">
    <location>
        <begin position="78"/>
        <end position="96"/>
    </location>
</feature>
<dbReference type="eggNOG" id="COG1368">
    <property type="taxonomic scope" value="Bacteria"/>
</dbReference>
<dbReference type="GO" id="GO:0005886">
    <property type="term" value="C:plasma membrane"/>
    <property type="evidence" value="ECO:0007669"/>
    <property type="project" value="UniProtKB-SubCell"/>
</dbReference>
<dbReference type="Gene3D" id="3.40.720.10">
    <property type="entry name" value="Alkaline Phosphatase, subunit A"/>
    <property type="match status" value="1"/>
</dbReference>
<dbReference type="SUPFAM" id="SSF53649">
    <property type="entry name" value="Alkaline phosphatase-like"/>
    <property type="match status" value="1"/>
</dbReference>
<evidence type="ECO:0000256" key="6">
    <source>
        <dbReference type="SAM" id="Phobius"/>
    </source>
</evidence>
<evidence type="ECO:0000259" key="7">
    <source>
        <dbReference type="Pfam" id="PF00884"/>
    </source>
</evidence>
<protein>
    <submittedName>
        <fullName evidence="8">Phosphoglycerol transferase</fullName>
    </submittedName>
</protein>
<feature type="transmembrane region" description="Helical" evidence="6">
    <location>
        <begin position="131"/>
        <end position="149"/>
    </location>
</feature>
<dbReference type="Proteomes" id="UP000029994">
    <property type="component" value="Unassembled WGS sequence"/>
</dbReference>
<keyword evidence="5 6" id="KW-0472">Membrane</keyword>
<evidence type="ECO:0000256" key="2">
    <source>
        <dbReference type="ARBA" id="ARBA00022475"/>
    </source>
</evidence>
<dbReference type="InterPro" id="IPR050448">
    <property type="entry name" value="OpgB/LTA_synthase_biosynth"/>
</dbReference>
<name>A0A099LS22_9VIBR</name>
<evidence type="ECO:0000256" key="3">
    <source>
        <dbReference type="ARBA" id="ARBA00022692"/>
    </source>
</evidence>
<feature type="domain" description="Sulfatase N-terminal" evidence="7">
    <location>
        <begin position="260"/>
        <end position="529"/>
    </location>
</feature>
<gene>
    <name evidence="8" type="ORF">EA26_01670</name>
</gene>
<feature type="transmembrane region" description="Helical" evidence="6">
    <location>
        <begin position="48"/>
        <end position="69"/>
    </location>
</feature>
<dbReference type="CDD" id="cd16015">
    <property type="entry name" value="LTA_synthase"/>
    <property type="match status" value="1"/>
</dbReference>
<evidence type="ECO:0000313" key="8">
    <source>
        <dbReference type="EMBL" id="KGK10087.1"/>
    </source>
</evidence>
<keyword evidence="3 6" id="KW-0812">Transmembrane</keyword>
<keyword evidence="2" id="KW-1003">Cell membrane</keyword>
<dbReference type="EMBL" id="JMCG01000001">
    <property type="protein sequence ID" value="KGK10087.1"/>
    <property type="molecule type" value="Genomic_DNA"/>
</dbReference>
<dbReference type="InterPro" id="IPR000917">
    <property type="entry name" value="Sulfatase_N"/>
</dbReference>
<organism evidence="8 9">
    <name type="scientific">Vibrio navarrensis</name>
    <dbReference type="NCBI Taxonomy" id="29495"/>
    <lineage>
        <taxon>Bacteria</taxon>
        <taxon>Pseudomonadati</taxon>
        <taxon>Pseudomonadota</taxon>
        <taxon>Gammaproteobacteria</taxon>
        <taxon>Vibrionales</taxon>
        <taxon>Vibrionaceae</taxon>
        <taxon>Vibrio</taxon>
    </lineage>
</organism>
<comment type="subcellular location">
    <subcellularLocation>
        <location evidence="1">Cell membrane</location>
        <topology evidence="1">Multi-pass membrane protein</topology>
    </subcellularLocation>
</comment>